<comment type="cofactor">
    <cofactor evidence="1">
        <name>FAD</name>
        <dbReference type="ChEBI" id="CHEBI:57692"/>
    </cofactor>
</comment>
<gene>
    <name evidence="7" type="ORF">KEC57_13180</name>
</gene>
<evidence type="ECO:0000259" key="6">
    <source>
        <dbReference type="PROSITE" id="PS51387"/>
    </source>
</evidence>
<dbReference type="InterPro" id="IPR036318">
    <property type="entry name" value="FAD-bd_PCMH-like_sf"/>
</dbReference>
<evidence type="ECO:0000313" key="8">
    <source>
        <dbReference type="Proteomes" id="UP001139354"/>
    </source>
</evidence>
<dbReference type="InterPro" id="IPR016167">
    <property type="entry name" value="FAD-bd_PCMH_sub1"/>
</dbReference>
<evidence type="ECO:0000256" key="1">
    <source>
        <dbReference type="ARBA" id="ARBA00001974"/>
    </source>
</evidence>
<dbReference type="InterPro" id="IPR050416">
    <property type="entry name" value="FAD-linked_Oxidoreductase"/>
</dbReference>
<organism evidence="7 8">
    <name type="scientific">Microbacterium allomyrinae</name>
    <dbReference type="NCBI Taxonomy" id="2830666"/>
    <lineage>
        <taxon>Bacteria</taxon>
        <taxon>Bacillati</taxon>
        <taxon>Actinomycetota</taxon>
        <taxon>Actinomycetes</taxon>
        <taxon>Micrococcales</taxon>
        <taxon>Microbacteriaceae</taxon>
        <taxon>Microbacterium</taxon>
    </lineage>
</organism>
<dbReference type="PROSITE" id="PS51387">
    <property type="entry name" value="FAD_PCMH"/>
    <property type="match status" value="1"/>
</dbReference>
<keyword evidence="5" id="KW-0560">Oxidoreductase</keyword>
<dbReference type="Gene3D" id="3.40.462.20">
    <property type="match status" value="1"/>
</dbReference>
<accession>A0A9X1S4I9</accession>
<dbReference type="PANTHER" id="PTHR42973:SF39">
    <property type="entry name" value="FAD-BINDING PCMH-TYPE DOMAIN-CONTAINING PROTEIN"/>
    <property type="match status" value="1"/>
</dbReference>
<feature type="domain" description="FAD-binding PCMH-type" evidence="6">
    <location>
        <begin position="37"/>
        <end position="207"/>
    </location>
</feature>
<evidence type="ECO:0000256" key="3">
    <source>
        <dbReference type="ARBA" id="ARBA00022630"/>
    </source>
</evidence>
<keyword evidence="4" id="KW-0274">FAD</keyword>
<proteinExistence type="inferred from homology"/>
<evidence type="ECO:0000256" key="5">
    <source>
        <dbReference type="ARBA" id="ARBA00023002"/>
    </source>
</evidence>
<dbReference type="InterPro" id="IPR016169">
    <property type="entry name" value="FAD-bd_PCMH_sub2"/>
</dbReference>
<keyword evidence="3" id="KW-0285">Flavoprotein</keyword>
<reference evidence="7" key="1">
    <citation type="submission" date="2021-04" db="EMBL/GenBank/DDBJ databases">
        <title>Microbacterium tenobrionis sp. nov. and Microbacterium allomyrinae sp. nov., isolated from larvae of Tenobrio molitor and Allomyrina dichotoma, respectively.</title>
        <authorList>
            <person name="Lee S.D."/>
        </authorList>
    </citation>
    <scope>NUCLEOTIDE SEQUENCE</scope>
    <source>
        <strain evidence="7">BWT-G7</strain>
    </source>
</reference>
<dbReference type="InterPro" id="IPR012951">
    <property type="entry name" value="BBE"/>
</dbReference>
<dbReference type="Pfam" id="PF08031">
    <property type="entry name" value="BBE"/>
    <property type="match status" value="1"/>
</dbReference>
<dbReference type="PANTHER" id="PTHR42973">
    <property type="entry name" value="BINDING OXIDOREDUCTASE, PUTATIVE (AFU_ORTHOLOGUE AFUA_1G17690)-RELATED"/>
    <property type="match status" value="1"/>
</dbReference>
<comment type="caution">
    <text evidence="7">The sequence shown here is derived from an EMBL/GenBank/DDBJ whole genome shotgun (WGS) entry which is preliminary data.</text>
</comment>
<dbReference type="Pfam" id="PF01565">
    <property type="entry name" value="FAD_binding_4"/>
    <property type="match status" value="1"/>
</dbReference>
<dbReference type="SUPFAM" id="SSF56176">
    <property type="entry name" value="FAD-binding/transporter-associated domain-like"/>
    <property type="match status" value="1"/>
</dbReference>
<dbReference type="EMBL" id="JAGTTN010000004">
    <property type="protein sequence ID" value="MCC2033133.1"/>
    <property type="molecule type" value="Genomic_DNA"/>
</dbReference>
<dbReference type="Gene3D" id="3.30.43.10">
    <property type="entry name" value="Uridine Diphospho-n-acetylenolpyruvylglucosamine Reductase, domain 2"/>
    <property type="match status" value="1"/>
</dbReference>
<dbReference type="RefSeq" id="WP_229385100.1">
    <property type="nucleotide sequence ID" value="NZ_JAGTTN010000004.1"/>
</dbReference>
<dbReference type="Gene3D" id="3.30.465.10">
    <property type="match status" value="1"/>
</dbReference>
<evidence type="ECO:0000256" key="2">
    <source>
        <dbReference type="ARBA" id="ARBA00005466"/>
    </source>
</evidence>
<comment type="similarity">
    <text evidence="2">Belongs to the oxygen-dependent FAD-linked oxidoreductase family.</text>
</comment>
<dbReference type="Proteomes" id="UP001139354">
    <property type="component" value="Unassembled WGS sequence"/>
</dbReference>
<name>A0A9X1S4I9_9MICO</name>
<dbReference type="InterPro" id="IPR016166">
    <property type="entry name" value="FAD-bd_PCMH"/>
</dbReference>
<sequence length="482" mass="52856">MSIQARIASLRLALDCPVIESGQPGYDRARTIWNVDIDRRPLVIVQPASAAQVAGAVRWAADNGVEVTVRGGGHNLAGSCVRDGAMMIDLRALSAASYDHEAGTVTIGGGAALGQLDRANAAQGVTVPAGTVSHTGVGGLTLGGGNGYLSRLHGMTVDHLVSIELVTADGRIVEASQDENPDLFWALRGAGHNYGVATSFTFRYLPRTFTANVRHAFYAADSRADVLRFFRDWSYDGAPDDVTTYARLVEVPPYWTSFAPEFRGTNVISVATIHWGEPDHEDSAVSPMFAQADPIWERRYRTPHLELQHACDDDFRQGLKHYWRAGNLVRFPDEAIDTVLSFSDEYPGRPLQASSTIAPHFTCPFQFFPRGGATGRVAPEATSVGERNSSKWVSTLGGEWEFADEREPIIEWTRRFDDAMSPYKDGAYVNFMSDAGKPEAGRWLYGDKFDRLVAIKREYDLDNMFNSGLIDLLPKTTSAEVA</sequence>
<evidence type="ECO:0000313" key="7">
    <source>
        <dbReference type="EMBL" id="MCC2033133.1"/>
    </source>
</evidence>
<dbReference type="GO" id="GO:0016491">
    <property type="term" value="F:oxidoreductase activity"/>
    <property type="evidence" value="ECO:0007669"/>
    <property type="project" value="UniProtKB-KW"/>
</dbReference>
<evidence type="ECO:0000256" key="4">
    <source>
        <dbReference type="ARBA" id="ARBA00022827"/>
    </source>
</evidence>
<dbReference type="GO" id="GO:0071949">
    <property type="term" value="F:FAD binding"/>
    <property type="evidence" value="ECO:0007669"/>
    <property type="project" value="InterPro"/>
</dbReference>
<dbReference type="AlphaFoldDB" id="A0A9X1S4I9"/>
<dbReference type="InterPro" id="IPR006094">
    <property type="entry name" value="Oxid_FAD_bind_N"/>
</dbReference>
<keyword evidence="8" id="KW-1185">Reference proteome</keyword>
<protein>
    <submittedName>
        <fullName evidence="7">FAD-binding oxidoreductase</fullName>
    </submittedName>
</protein>